<protein>
    <submittedName>
        <fullName evidence="2">Rare lipoprotein A</fullName>
    </submittedName>
</protein>
<dbReference type="Pfam" id="PF03330">
    <property type="entry name" value="DPBB_1"/>
    <property type="match status" value="1"/>
</dbReference>
<feature type="domain" description="RlpA-like protein double-psi beta-barrel" evidence="1">
    <location>
        <begin position="60"/>
        <end position="134"/>
    </location>
</feature>
<name>A0A1H1MU26_9BRAD</name>
<keyword evidence="2" id="KW-0449">Lipoprotein</keyword>
<dbReference type="PANTHER" id="PTHR34183:SF8">
    <property type="entry name" value="ENDOLYTIC PEPTIDOGLYCAN TRANSGLYCOSYLASE RLPA-RELATED"/>
    <property type="match status" value="1"/>
</dbReference>
<evidence type="ECO:0000313" key="2">
    <source>
        <dbReference type="EMBL" id="SDR90148.1"/>
    </source>
</evidence>
<dbReference type="Gene3D" id="2.40.40.10">
    <property type="entry name" value="RlpA-like domain"/>
    <property type="match status" value="1"/>
</dbReference>
<dbReference type="AlphaFoldDB" id="A0A1H1MU26"/>
<sequence>MHSHYVRATLARISPPGFQGTFSEPKRYPINCSRQGRFVYRSVLTIFVALTAASACEAETGLASYYGGRGHRGEMTCAHRTRPFGSIVTVTHAGQSIRCRVNDRGPFIRGRVIDVSLSAARALGMTRSGIVRVSVE</sequence>
<organism evidence="2 3">
    <name type="scientific">Bradyrhizobium canariense</name>
    <dbReference type="NCBI Taxonomy" id="255045"/>
    <lineage>
        <taxon>Bacteria</taxon>
        <taxon>Pseudomonadati</taxon>
        <taxon>Pseudomonadota</taxon>
        <taxon>Alphaproteobacteria</taxon>
        <taxon>Hyphomicrobiales</taxon>
        <taxon>Nitrobacteraceae</taxon>
        <taxon>Bradyrhizobium</taxon>
    </lineage>
</organism>
<dbReference type="SUPFAM" id="SSF50685">
    <property type="entry name" value="Barwin-like endoglucanases"/>
    <property type="match status" value="1"/>
</dbReference>
<reference evidence="3" key="1">
    <citation type="submission" date="2016-10" db="EMBL/GenBank/DDBJ databases">
        <authorList>
            <person name="Varghese N."/>
            <person name="Submissions S."/>
        </authorList>
    </citation>
    <scope>NUCLEOTIDE SEQUENCE [LARGE SCALE GENOMIC DNA]</scope>
    <source>
        <strain evidence="3">GAS369</strain>
    </source>
</reference>
<dbReference type="InterPro" id="IPR009009">
    <property type="entry name" value="RlpA-like_DPBB"/>
</dbReference>
<dbReference type="EMBL" id="LT629750">
    <property type="protein sequence ID" value="SDR90148.1"/>
    <property type="molecule type" value="Genomic_DNA"/>
</dbReference>
<gene>
    <name evidence="2" type="ORF">SAMN05444158_0361</name>
</gene>
<dbReference type="InterPro" id="IPR036908">
    <property type="entry name" value="RlpA-like_sf"/>
</dbReference>
<keyword evidence="3" id="KW-1185">Reference proteome</keyword>
<dbReference type="Proteomes" id="UP000243904">
    <property type="component" value="Chromosome I"/>
</dbReference>
<dbReference type="PANTHER" id="PTHR34183">
    <property type="entry name" value="ENDOLYTIC PEPTIDOGLYCAN TRANSGLYCOSYLASE RLPA"/>
    <property type="match status" value="1"/>
</dbReference>
<evidence type="ECO:0000313" key="3">
    <source>
        <dbReference type="Proteomes" id="UP000243904"/>
    </source>
</evidence>
<dbReference type="CDD" id="cd22268">
    <property type="entry name" value="DPBB_RlpA-like"/>
    <property type="match status" value="1"/>
</dbReference>
<evidence type="ECO:0000259" key="1">
    <source>
        <dbReference type="Pfam" id="PF03330"/>
    </source>
</evidence>
<accession>A0A1H1MU26</accession>
<proteinExistence type="predicted"/>